<evidence type="ECO:0000256" key="2">
    <source>
        <dbReference type="SAM" id="Phobius"/>
    </source>
</evidence>
<keyword evidence="4" id="KW-1185">Reference proteome</keyword>
<accession>A0A5N6TGD5</accession>
<dbReference type="AlphaFoldDB" id="A0A5N6TGD5"/>
<proteinExistence type="predicted"/>
<protein>
    <submittedName>
        <fullName evidence="3">Uncharacterized protein</fullName>
    </submittedName>
</protein>
<evidence type="ECO:0000313" key="4">
    <source>
        <dbReference type="Proteomes" id="UP000325780"/>
    </source>
</evidence>
<feature type="region of interest" description="Disordered" evidence="1">
    <location>
        <begin position="101"/>
        <end position="124"/>
    </location>
</feature>
<feature type="transmembrane region" description="Helical" evidence="2">
    <location>
        <begin position="21"/>
        <end position="38"/>
    </location>
</feature>
<dbReference type="Proteomes" id="UP000325780">
    <property type="component" value="Unassembled WGS sequence"/>
</dbReference>
<evidence type="ECO:0000313" key="3">
    <source>
        <dbReference type="EMBL" id="KAE8145386.1"/>
    </source>
</evidence>
<keyword evidence="2" id="KW-1133">Transmembrane helix</keyword>
<keyword evidence="2" id="KW-0812">Transmembrane</keyword>
<gene>
    <name evidence="3" type="ORF">BDV25DRAFT_164793</name>
</gene>
<sequence length="124" mass="14266">MQIRKRNREYPQNQLKGLINTSNIGSSLFVLFSTGDFIRLQRPHIIPDSGWGWALCLRTLLMVGRCFIAFCGFIMVSPRALMLRTRILALTGRRGIGVRRATDQGTDRRTDRGANGRDHWVHRR</sequence>
<reference evidence="3 4" key="1">
    <citation type="submission" date="2019-04" db="EMBL/GenBank/DDBJ databases">
        <title>Friends and foes A comparative genomics study of 23 Aspergillus species from section Flavi.</title>
        <authorList>
            <consortium name="DOE Joint Genome Institute"/>
            <person name="Kjaerbolling I."/>
            <person name="Vesth T."/>
            <person name="Frisvad J.C."/>
            <person name="Nybo J.L."/>
            <person name="Theobald S."/>
            <person name="Kildgaard S."/>
            <person name="Isbrandt T."/>
            <person name="Kuo A."/>
            <person name="Sato A."/>
            <person name="Lyhne E.K."/>
            <person name="Kogle M.E."/>
            <person name="Wiebenga A."/>
            <person name="Kun R.S."/>
            <person name="Lubbers R.J."/>
            <person name="Makela M.R."/>
            <person name="Barry K."/>
            <person name="Chovatia M."/>
            <person name="Clum A."/>
            <person name="Daum C."/>
            <person name="Haridas S."/>
            <person name="He G."/>
            <person name="LaButti K."/>
            <person name="Lipzen A."/>
            <person name="Mondo S."/>
            <person name="Riley R."/>
            <person name="Salamov A."/>
            <person name="Simmons B.A."/>
            <person name="Magnuson J.K."/>
            <person name="Henrissat B."/>
            <person name="Mortensen U.H."/>
            <person name="Larsen T.O."/>
            <person name="Devries R.P."/>
            <person name="Grigoriev I.V."/>
            <person name="Machida M."/>
            <person name="Baker S.E."/>
            <person name="Andersen M.R."/>
        </authorList>
    </citation>
    <scope>NUCLEOTIDE SEQUENCE [LARGE SCALE GENOMIC DNA]</scope>
    <source>
        <strain evidence="3 4">IBT 18842</strain>
    </source>
</reference>
<evidence type="ECO:0000256" key="1">
    <source>
        <dbReference type="SAM" id="MobiDB-lite"/>
    </source>
</evidence>
<name>A0A5N6TGD5_ASPAV</name>
<feature type="transmembrane region" description="Helical" evidence="2">
    <location>
        <begin position="50"/>
        <end position="76"/>
    </location>
</feature>
<keyword evidence="2" id="KW-0472">Membrane</keyword>
<organism evidence="3 4">
    <name type="scientific">Aspergillus avenaceus</name>
    <dbReference type="NCBI Taxonomy" id="36643"/>
    <lineage>
        <taxon>Eukaryota</taxon>
        <taxon>Fungi</taxon>
        <taxon>Dikarya</taxon>
        <taxon>Ascomycota</taxon>
        <taxon>Pezizomycotina</taxon>
        <taxon>Eurotiomycetes</taxon>
        <taxon>Eurotiomycetidae</taxon>
        <taxon>Eurotiales</taxon>
        <taxon>Aspergillaceae</taxon>
        <taxon>Aspergillus</taxon>
        <taxon>Aspergillus subgen. Circumdati</taxon>
    </lineage>
</organism>
<dbReference type="EMBL" id="ML742351">
    <property type="protein sequence ID" value="KAE8145386.1"/>
    <property type="molecule type" value="Genomic_DNA"/>
</dbReference>